<evidence type="ECO:0000313" key="3">
    <source>
        <dbReference type="Proteomes" id="UP000626109"/>
    </source>
</evidence>
<dbReference type="PANTHER" id="PTHR43358:SF4">
    <property type="entry name" value="ALPHA_BETA HYDROLASE FOLD-1 DOMAIN-CONTAINING PROTEIN"/>
    <property type="match status" value="1"/>
</dbReference>
<dbReference type="Proteomes" id="UP000626109">
    <property type="component" value="Unassembled WGS sequence"/>
</dbReference>
<dbReference type="InterPro" id="IPR052920">
    <property type="entry name" value="DNA-binding_regulatory"/>
</dbReference>
<sequence length="212" mass="22837">MGLQWLPSSVVDMGLSMVADDVIERAGFDPRKLRPLLAAPHCHCPAIFGSGEQDCLVLPEQVRALHNAWGGQSELVLFSGDHNGERPKEFLQQSARFMWDTLSAAAKAESKMSAAVDAYFSGSPPPARRNVCRRKSDVANSLLASAVSDYVDQNHGMEKAIRKYQTGGGLPPVVDLSALPPGGFPSVSSYDPLPIPTGPPNPFLDESDTFFV</sequence>
<gene>
    <name evidence="1" type="ORF">PGLA1383_LOCUS57659</name>
    <name evidence="2" type="ORF">PGLA2088_LOCUS49928</name>
</gene>
<dbReference type="PANTHER" id="PTHR43358">
    <property type="entry name" value="ALPHA/BETA-HYDROLASE"/>
    <property type="match status" value="1"/>
</dbReference>
<dbReference type="AlphaFoldDB" id="A0A813LWG5"/>
<dbReference type="Gene3D" id="3.40.50.1820">
    <property type="entry name" value="alpha/beta hydrolase"/>
    <property type="match status" value="1"/>
</dbReference>
<dbReference type="SUPFAM" id="SSF53474">
    <property type="entry name" value="alpha/beta-Hydrolases"/>
    <property type="match status" value="1"/>
</dbReference>
<proteinExistence type="predicted"/>
<reference evidence="2" key="1">
    <citation type="submission" date="2021-02" db="EMBL/GenBank/DDBJ databases">
        <authorList>
            <person name="Dougan E. K."/>
            <person name="Rhodes N."/>
            <person name="Thang M."/>
            <person name="Chan C."/>
        </authorList>
    </citation>
    <scope>NUCLEOTIDE SEQUENCE</scope>
</reference>
<evidence type="ECO:0000313" key="4">
    <source>
        <dbReference type="Proteomes" id="UP000654075"/>
    </source>
</evidence>
<dbReference type="EMBL" id="CAJNNV010033326">
    <property type="protein sequence ID" value="CAE8643311.1"/>
    <property type="molecule type" value="Genomic_DNA"/>
</dbReference>
<comment type="caution">
    <text evidence="2">The sequence shown here is derived from an EMBL/GenBank/DDBJ whole genome shotgun (WGS) entry which is preliminary data.</text>
</comment>
<dbReference type="InterPro" id="IPR029058">
    <property type="entry name" value="AB_hydrolase_fold"/>
</dbReference>
<evidence type="ECO:0000313" key="1">
    <source>
        <dbReference type="EMBL" id="CAE8643311.1"/>
    </source>
</evidence>
<name>A0A813LWG5_POLGL</name>
<dbReference type="Proteomes" id="UP000654075">
    <property type="component" value="Unassembled WGS sequence"/>
</dbReference>
<dbReference type="EMBL" id="CAJNNW010037231">
    <property type="protein sequence ID" value="CAE8740200.1"/>
    <property type="molecule type" value="Genomic_DNA"/>
</dbReference>
<organism evidence="2 3">
    <name type="scientific">Polarella glacialis</name>
    <name type="common">Dinoflagellate</name>
    <dbReference type="NCBI Taxonomy" id="89957"/>
    <lineage>
        <taxon>Eukaryota</taxon>
        <taxon>Sar</taxon>
        <taxon>Alveolata</taxon>
        <taxon>Dinophyceae</taxon>
        <taxon>Suessiales</taxon>
        <taxon>Suessiaceae</taxon>
        <taxon>Polarella</taxon>
    </lineage>
</organism>
<protein>
    <submittedName>
        <fullName evidence="2">Uncharacterized protein</fullName>
    </submittedName>
</protein>
<keyword evidence="4" id="KW-1185">Reference proteome</keyword>
<evidence type="ECO:0000313" key="2">
    <source>
        <dbReference type="EMBL" id="CAE8740200.1"/>
    </source>
</evidence>
<accession>A0A813LWG5</accession>